<accession>A0A0X8G7E0</accession>
<reference evidence="1 2" key="2">
    <citation type="journal article" date="2016" name="Int. J. Syst. Evol. Microbiol.">
        <title>Lutibacter profundi sp. nov., isolated from a deep-sea hydrothermal system on the Arctic Mid-Ocean Ridge and emended description of the genus Lutibacter.</title>
        <authorList>
            <person name="Le Moine Bauer S."/>
            <person name="Roalkvam I."/>
            <person name="Steen I.H."/>
            <person name="Dahle H."/>
        </authorList>
    </citation>
    <scope>NUCLEOTIDE SEQUENCE [LARGE SCALE GENOMIC DNA]</scope>
    <source>
        <strain evidence="1 2">LP1</strain>
    </source>
</reference>
<evidence type="ECO:0000313" key="1">
    <source>
        <dbReference type="EMBL" id="AMC11420.1"/>
    </source>
</evidence>
<keyword evidence="2" id="KW-1185">Reference proteome</keyword>
<dbReference type="OrthoDB" id="1450227at2"/>
<evidence type="ECO:0000313" key="2">
    <source>
        <dbReference type="Proteomes" id="UP000059672"/>
    </source>
</evidence>
<dbReference type="Proteomes" id="UP000059672">
    <property type="component" value="Chromosome"/>
</dbReference>
<dbReference type="EMBL" id="CP013355">
    <property type="protein sequence ID" value="AMC11420.1"/>
    <property type="molecule type" value="Genomic_DNA"/>
</dbReference>
<dbReference type="RefSeq" id="WP_068209108.1">
    <property type="nucleotide sequence ID" value="NZ_CP013355.1"/>
</dbReference>
<proteinExistence type="predicted"/>
<dbReference type="AlphaFoldDB" id="A0A0X8G7E0"/>
<gene>
    <name evidence="1" type="ORF">Lupro_09160</name>
</gene>
<name>A0A0X8G7E0_9FLAO</name>
<dbReference type="KEGG" id="lut:Lupro_09160"/>
<organism evidence="1 2">
    <name type="scientific">Lutibacter profundi</name>
    <dbReference type="NCBI Taxonomy" id="1622118"/>
    <lineage>
        <taxon>Bacteria</taxon>
        <taxon>Pseudomonadati</taxon>
        <taxon>Bacteroidota</taxon>
        <taxon>Flavobacteriia</taxon>
        <taxon>Flavobacteriales</taxon>
        <taxon>Flavobacteriaceae</taxon>
        <taxon>Lutibacter</taxon>
    </lineage>
</organism>
<reference evidence="2" key="1">
    <citation type="submission" date="2015-12" db="EMBL/GenBank/DDBJ databases">
        <title>Complete genome sequence of Lutibacter profundus strain LP1.</title>
        <authorList>
            <person name="Wissuwa J."/>
            <person name="Le Moine Bauer S."/>
            <person name="Stokke R."/>
            <person name="Dahle H."/>
            <person name="Steen I.H."/>
        </authorList>
    </citation>
    <scope>NUCLEOTIDE SEQUENCE [LARGE SCALE GENOMIC DNA]</scope>
    <source>
        <strain evidence="2">LP1</strain>
    </source>
</reference>
<protein>
    <submittedName>
        <fullName evidence="1">Uncharacterized protein</fullName>
    </submittedName>
</protein>
<sequence length="622" mass="69416">MKIKNKHLNLNFYEKKRKEKKQQTFKKVIFLLGISLLLWNCNKEVSIEPLNGELNVLGTKIGYIIGKDIPEIINVLTAYTGKISSKKAIYSKTLSYKKARIDIESILKVKDYNSIVNYTFNIIIDDAPENEFYNLVINEQPNGELKLPYVTKYVVDNDALANYLANNKDFRYFKGKNYTMSFNSFFDNYDTSGKSLSDCPPDETTINNTNTGGNGNFNDIPSDNFIQVDASNFNYSTSVIQGQSFEVFLNSFNTTTLETTSYSAIIMNTAIPITTTAQPINPITVNTNLGIVTNSGPVVIGMSITTVDNSLNSGVNSGCYMTIVTYYSDGTSTTSQTDIGCMYAPILTKPAFSSKTTTCPDPAEGEIGVIIRACEYPYVKDAQGNCVAPDKIINNLTNSCAKDIFMELENGIFTTHPLKPEIIISNNNTLELNFSETILKLFNDSSSTHLIIGNDDIGNANAHTVGTTITLNNSYIETATQLSIARTIIHESVHAYLNGVYFSYTDFENKSLQEKMRQYAADNGYTDYSKFQHEFMGQYVNAMAYSLYEWDKDYGTGGNLGWNYYYSMGFGGLFQTYSNGIIASETDSFKSLIPDSIERQKIANIIFNELKNNDDAKGKKCN</sequence>